<evidence type="ECO:0000313" key="2">
    <source>
        <dbReference type="EMBL" id="KOF68484.1"/>
    </source>
</evidence>
<feature type="compositionally biased region" description="Low complexity" evidence="1">
    <location>
        <begin position="1"/>
        <end position="16"/>
    </location>
</feature>
<evidence type="ECO:0000256" key="1">
    <source>
        <dbReference type="SAM" id="MobiDB-lite"/>
    </source>
</evidence>
<reference evidence="2" key="1">
    <citation type="submission" date="2015-07" db="EMBL/GenBank/DDBJ databases">
        <title>MeaNS - Measles Nucleotide Surveillance Program.</title>
        <authorList>
            <person name="Tran T."/>
            <person name="Druce J."/>
        </authorList>
    </citation>
    <scope>NUCLEOTIDE SEQUENCE</scope>
    <source>
        <strain evidence="2">UCB-OBI-ISO-001</strain>
        <tissue evidence="2">Gonad</tissue>
    </source>
</reference>
<protein>
    <submittedName>
        <fullName evidence="2">Uncharacterized protein</fullName>
    </submittedName>
</protein>
<feature type="region of interest" description="Disordered" evidence="1">
    <location>
        <begin position="69"/>
        <end position="89"/>
    </location>
</feature>
<sequence length="106" mass="12096">MAVIKTTTTATTTTTTKNNKRYCPFSKNKRNKQNTSYKEKSIKCTNTHTSKNAGENDISINSINIKTQNVSDTNSSNNNMNKNKDNNKLLYTHAGEKCKQKYLRKR</sequence>
<dbReference type="AlphaFoldDB" id="A0A0L8FUX8"/>
<feature type="region of interest" description="Disordered" evidence="1">
    <location>
        <begin position="1"/>
        <end position="40"/>
    </location>
</feature>
<name>A0A0L8FUX8_OCTBM</name>
<accession>A0A0L8FUX8</accession>
<organism evidence="2">
    <name type="scientific">Octopus bimaculoides</name>
    <name type="common">California two-spotted octopus</name>
    <dbReference type="NCBI Taxonomy" id="37653"/>
    <lineage>
        <taxon>Eukaryota</taxon>
        <taxon>Metazoa</taxon>
        <taxon>Spiralia</taxon>
        <taxon>Lophotrochozoa</taxon>
        <taxon>Mollusca</taxon>
        <taxon>Cephalopoda</taxon>
        <taxon>Coleoidea</taxon>
        <taxon>Octopodiformes</taxon>
        <taxon>Octopoda</taxon>
        <taxon>Incirrata</taxon>
        <taxon>Octopodidae</taxon>
        <taxon>Octopus</taxon>
    </lineage>
</organism>
<gene>
    <name evidence="2" type="ORF">OCBIM_22007234mg</name>
</gene>
<proteinExistence type="predicted"/>
<dbReference type="EMBL" id="KQ426258">
    <property type="protein sequence ID" value="KOF68484.1"/>
    <property type="molecule type" value="Genomic_DNA"/>
</dbReference>
<feature type="compositionally biased region" description="Low complexity" evidence="1">
    <location>
        <begin position="69"/>
        <end position="81"/>
    </location>
</feature>